<keyword evidence="3" id="KW-1185">Reference proteome</keyword>
<dbReference type="EMBL" id="BMLK01000010">
    <property type="protein sequence ID" value="GGN51807.1"/>
    <property type="molecule type" value="Genomic_DNA"/>
</dbReference>
<dbReference type="RefSeq" id="WP_188819992.1">
    <property type="nucleotide sequence ID" value="NZ_BMLK01000010.1"/>
</dbReference>
<name>A0ABQ2JRK1_9SPHN</name>
<comment type="caution">
    <text evidence="2">The sequence shown here is derived from an EMBL/GenBank/DDBJ whole genome shotgun (WGS) entry which is preliminary data.</text>
</comment>
<organism evidence="2 3">
    <name type="scientific">Novosphingobium indicum</name>
    <dbReference type="NCBI Taxonomy" id="462949"/>
    <lineage>
        <taxon>Bacteria</taxon>
        <taxon>Pseudomonadati</taxon>
        <taxon>Pseudomonadota</taxon>
        <taxon>Alphaproteobacteria</taxon>
        <taxon>Sphingomonadales</taxon>
        <taxon>Sphingomonadaceae</taxon>
        <taxon>Novosphingobium</taxon>
    </lineage>
</organism>
<accession>A0ABQ2JRK1</accession>
<evidence type="ECO:0000313" key="3">
    <source>
        <dbReference type="Proteomes" id="UP000605099"/>
    </source>
</evidence>
<keyword evidence="1" id="KW-0732">Signal</keyword>
<reference evidence="3" key="1">
    <citation type="journal article" date="2019" name="Int. J. Syst. Evol. Microbiol.">
        <title>The Global Catalogue of Microorganisms (GCM) 10K type strain sequencing project: providing services to taxonomists for standard genome sequencing and annotation.</title>
        <authorList>
            <consortium name="The Broad Institute Genomics Platform"/>
            <consortium name="The Broad Institute Genome Sequencing Center for Infectious Disease"/>
            <person name="Wu L."/>
            <person name="Ma J."/>
        </authorList>
    </citation>
    <scope>NUCLEOTIDE SEQUENCE [LARGE SCALE GENOMIC DNA]</scope>
    <source>
        <strain evidence="3">CGMCC 1.6784</strain>
    </source>
</reference>
<evidence type="ECO:0000313" key="2">
    <source>
        <dbReference type="EMBL" id="GGN51807.1"/>
    </source>
</evidence>
<protein>
    <recommendedName>
        <fullName evidence="4">Outer membrane assembly lipoprotein YfiO</fullName>
    </recommendedName>
</protein>
<feature type="signal peptide" evidence="1">
    <location>
        <begin position="1"/>
        <end position="24"/>
    </location>
</feature>
<feature type="chain" id="PRO_5046064490" description="Outer membrane assembly lipoprotein YfiO" evidence="1">
    <location>
        <begin position="25"/>
        <end position="707"/>
    </location>
</feature>
<sequence>MKKRWVLAGGAALALGALPQIVGASGDFGCSPTWALGLSRYECAGSALIGPRNDTRVNMAWLMREKAAAAGGSGASYPDDDWDSADFGHVFVSWDSMQATFWPKPRGVDTIDYDEDSYAGTLCQTLVSGAEAFRAALASSKTIEPAERAALSQARDLLEPACNGSDAEPAWPSGVTSRAGEDYLDYLKGAQAFYAENFGGAAAIFEKLAESREPWVAETSRYMQARNALAASQVPAFGEWGWYDNGKVDSDRAAAGRTALNGYLKAYPEGRYAASATGLQRRALWLMGAQPPLSRIYDGMLARQPRQDKAVPGLIEEIEAKLFFTRGMSGGLDAPLTLATWDFARMRQTEPMMSEYVPQPLSAEELEAQAPVFADMPELYGYLKASQAFHVEKDYRRVLELLPDDARRGSYTPLAFSRQLLRGLALEQLNDPNAAGFWQQLAGGAKGLYQRPAVELALAMNWERSGDIARVFAKESPITEPDIRVMLLQQIAGPDLLRRQASAAGATRLEREAALFILLYKELSRGRYADFVKDLAKVESGAHKNGWIGGWLGDVNHEVPLGLFTSGDRGQSYPCPALSQTARTLAKRSDDPGAQLCLAEFYRLNGFDAYLSDEGKREAAQLGGTPSLFLGDARTRADLYAGVLASPSASAEQTAYALYRSVMCYAPAGNNSCNPTDVPVSQREAWFKRLKRDYPKSKWAIKLKYYW</sequence>
<evidence type="ECO:0008006" key="4">
    <source>
        <dbReference type="Google" id="ProtNLM"/>
    </source>
</evidence>
<evidence type="ECO:0000256" key="1">
    <source>
        <dbReference type="SAM" id="SignalP"/>
    </source>
</evidence>
<gene>
    <name evidence="2" type="ORF">GCM10011349_24710</name>
</gene>
<proteinExistence type="predicted"/>
<dbReference type="Proteomes" id="UP000605099">
    <property type="component" value="Unassembled WGS sequence"/>
</dbReference>